<accession>A0A193LKF0</accession>
<dbReference type="SUPFAM" id="SSF51556">
    <property type="entry name" value="Metallo-dependent hydrolases"/>
    <property type="match status" value="1"/>
</dbReference>
<dbReference type="KEGG" id="woc:BA177_01935"/>
<protein>
    <recommendedName>
        <fullName evidence="1">Amidohydrolase 3 domain-containing protein</fullName>
    </recommendedName>
</protein>
<feature type="domain" description="Amidohydrolase 3" evidence="1">
    <location>
        <begin position="64"/>
        <end position="549"/>
    </location>
</feature>
<evidence type="ECO:0000259" key="1">
    <source>
        <dbReference type="Pfam" id="PF07969"/>
    </source>
</evidence>
<reference evidence="2 3" key="1">
    <citation type="submission" date="2016-06" db="EMBL/GenBank/DDBJ databases">
        <title>Complete genome sequence of a deep-branching marine Gamma Proteobacterium Woeseia oceani type strain XK5.</title>
        <authorList>
            <person name="Mu D."/>
            <person name="Du Z."/>
        </authorList>
    </citation>
    <scope>NUCLEOTIDE SEQUENCE [LARGE SCALE GENOMIC DNA]</scope>
    <source>
        <strain evidence="2 3">XK5</strain>
    </source>
</reference>
<dbReference type="PANTHER" id="PTHR22642">
    <property type="entry name" value="IMIDAZOLONEPROPIONASE"/>
    <property type="match status" value="1"/>
</dbReference>
<dbReference type="SUPFAM" id="SSF51338">
    <property type="entry name" value="Composite domain of metallo-dependent hydrolases"/>
    <property type="match status" value="1"/>
</dbReference>
<evidence type="ECO:0000313" key="2">
    <source>
        <dbReference type="EMBL" id="ANO52916.1"/>
    </source>
</evidence>
<dbReference type="Gene3D" id="2.30.40.10">
    <property type="entry name" value="Urease, subunit C, domain 1"/>
    <property type="match status" value="1"/>
</dbReference>
<dbReference type="Pfam" id="PF07969">
    <property type="entry name" value="Amidohydro_3"/>
    <property type="match status" value="1"/>
</dbReference>
<dbReference type="GO" id="GO:0016810">
    <property type="term" value="F:hydrolase activity, acting on carbon-nitrogen (but not peptide) bonds"/>
    <property type="evidence" value="ECO:0007669"/>
    <property type="project" value="InterPro"/>
</dbReference>
<dbReference type="Gene3D" id="3.10.310.70">
    <property type="match status" value="1"/>
</dbReference>
<name>A0A193LKF0_9GAMM</name>
<dbReference type="Gene3D" id="3.20.20.140">
    <property type="entry name" value="Metal-dependent hydrolases"/>
    <property type="match status" value="1"/>
</dbReference>
<sequence>MLACGTDEPASTTPGADAVYKNGRIYTVDGQRSWAEALAISDGKIVYVGSNDGVTAHTGSNTVVTDLRGRFVLPGLQDSHVHPIGGGIEASACNLNDQPGLAEYRTIIGEYAAANPDVPWILGGGWAMSVFGPGGSPNRDILDELVPDRPVFLSSQDGHTGWANSVALEMAGIDKNTPDPVDGRIDRDPLTGEASGGLQEGAMKLVTRLIPATTDEDRLAGLRYALAMLNEYGITGIQDANVDADSLDAYKELERRGELSLHVVGSIWWDRERDMGQIADIIALRDKYTGGLIDAGTVKIMQDGVMENYTAAMLEPYLVPDGTRGIPMIEPELLKRVVSRLDAEGFQVHFHAIGDAAVRQSLDAVEEGLIDNGRLGHRHHISHLQMIDPQDIPRFKELDVVANFQPLWAYADLYVTELTIPFIGEERARWMYPIKSVQDAGGMIAFGSDWSVSTANPYHQMETAITRKGAVDDDMESMIPEERIDLETAIAAFTINAAFVNRNETNTGSLEVGKSADLVVLDRNLFEIEPQAISETKALLTLFQGRPVFGDPAAL</sequence>
<dbReference type="CDD" id="cd01300">
    <property type="entry name" value="YtcJ_like"/>
    <property type="match status" value="1"/>
</dbReference>
<dbReference type="InterPro" id="IPR032466">
    <property type="entry name" value="Metal_Hydrolase"/>
</dbReference>
<dbReference type="InterPro" id="IPR013108">
    <property type="entry name" value="Amidohydro_3"/>
</dbReference>
<dbReference type="InterPro" id="IPR033932">
    <property type="entry name" value="YtcJ-like"/>
</dbReference>
<keyword evidence="3" id="KW-1185">Reference proteome</keyword>
<organism evidence="2 3">
    <name type="scientific">Woeseia oceani</name>
    <dbReference type="NCBI Taxonomy" id="1548547"/>
    <lineage>
        <taxon>Bacteria</taxon>
        <taxon>Pseudomonadati</taxon>
        <taxon>Pseudomonadota</taxon>
        <taxon>Gammaproteobacteria</taxon>
        <taxon>Woeseiales</taxon>
        <taxon>Woeseiaceae</taxon>
        <taxon>Woeseia</taxon>
    </lineage>
</organism>
<dbReference type="AlphaFoldDB" id="A0A193LKF0"/>
<gene>
    <name evidence="2" type="ORF">BA177_01935</name>
</gene>
<evidence type="ECO:0000313" key="3">
    <source>
        <dbReference type="Proteomes" id="UP000092695"/>
    </source>
</evidence>
<dbReference type="Proteomes" id="UP000092695">
    <property type="component" value="Chromosome"/>
</dbReference>
<dbReference type="InterPro" id="IPR011059">
    <property type="entry name" value="Metal-dep_hydrolase_composite"/>
</dbReference>
<proteinExistence type="predicted"/>
<dbReference type="EMBL" id="CP016268">
    <property type="protein sequence ID" value="ANO52916.1"/>
    <property type="molecule type" value="Genomic_DNA"/>
</dbReference>
<dbReference type="PANTHER" id="PTHR22642:SF2">
    <property type="entry name" value="PROTEIN LONG AFTER FAR-RED 3"/>
    <property type="match status" value="1"/>
</dbReference>